<dbReference type="Pfam" id="PF01062">
    <property type="entry name" value="Bestrophin"/>
    <property type="match status" value="1"/>
</dbReference>
<feature type="compositionally biased region" description="Basic and acidic residues" evidence="7">
    <location>
        <begin position="486"/>
        <end position="495"/>
    </location>
</feature>
<dbReference type="PANTHER" id="PTHR10736:SF0">
    <property type="entry name" value="BESTROPHIN HOMOLOG"/>
    <property type="match status" value="1"/>
</dbReference>
<evidence type="ECO:0000256" key="7">
    <source>
        <dbReference type="SAM" id="MobiDB-lite"/>
    </source>
</evidence>
<dbReference type="InterPro" id="IPR021134">
    <property type="entry name" value="Bestrophin-like"/>
</dbReference>
<evidence type="ECO:0000256" key="3">
    <source>
        <dbReference type="ARBA" id="ARBA00022989"/>
    </source>
</evidence>
<comment type="function">
    <text evidence="6">Forms chloride channels.</text>
</comment>
<dbReference type="InterPro" id="IPR000615">
    <property type="entry name" value="Bestrophin"/>
</dbReference>
<organism evidence="8">
    <name type="scientific">Schistocephalus solidus</name>
    <name type="common">Tapeworm</name>
    <dbReference type="NCBI Taxonomy" id="70667"/>
    <lineage>
        <taxon>Eukaryota</taxon>
        <taxon>Metazoa</taxon>
        <taxon>Spiralia</taxon>
        <taxon>Lophotrochozoa</taxon>
        <taxon>Platyhelminthes</taxon>
        <taxon>Cestoda</taxon>
        <taxon>Eucestoda</taxon>
        <taxon>Diphyllobothriidea</taxon>
        <taxon>Diphyllobothriidae</taxon>
        <taxon>Schistocephalus</taxon>
    </lineage>
</organism>
<feature type="transmembrane region" description="Helical" evidence="6">
    <location>
        <begin position="73"/>
        <end position="95"/>
    </location>
</feature>
<accession>A0A0V0J4F4</accession>
<evidence type="ECO:0000256" key="2">
    <source>
        <dbReference type="ARBA" id="ARBA00022692"/>
    </source>
</evidence>
<keyword evidence="6" id="KW-0869">Chloride channel</keyword>
<gene>
    <name evidence="8" type="primary">BEST4</name>
    <name evidence="8" type="ORF">TR108547</name>
</gene>
<keyword evidence="3 6" id="KW-1133">Transmembrane helix</keyword>
<keyword evidence="6" id="KW-0407">Ion channel</keyword>
<keyword evidence="6" id="KW-0868">Chloride</keyword>
<keyword evidence="6" id="KW-0406">Ion transport</keyword>
<evidence type="ECO:0000256" key="1">
    <source>
        <dbReference type="ARBA" id="ARBA00004370"/>
    </source>
</evidence>
<dbReference type="GO" id="GO:0005886">
    <property type="term" value="C:plasma membrane"/>
    <property type="evidence" value="ECO:0007669"/>
    <property type="project" value="UniProtKB-SubCell"/>
</dbReference>
<feature type="transmembrane region" description="Helical" evidence="6">
    <location>
        <begin position="31"/>
        <end position="53"/>
    </location>
</feature>
<comment type="similarity">
    <text evidence="5 6">Belongs to the anion channel-forming bestrophin (TC 1.A.46) family. Calcium-sensitive chloride channel subfamily.</text>
</comment>
<dbReference type="GO" id="GO:0034707">
    <property type="term" value="C:chloride channel complex"/>
    <property type="evidence" value="ECO:0007669"/>
    <property type="project" value="UniProtKB-KW"/>
</dbReference>
<dbReference type="GO" id="GO:0005254">
    <property type="term" value="F:chloride channel activity"/>
    <property type="evidence" value="ECO:0007669"/>
    <property type="project" value="UniProtKB-KW"/>
</dbReference>
<evidence type="ECO:0000313" key="8">
    <source>
        <dbReference type="EMBL" id="JAP60359.1"/>
    </source>
</evidence>
<evidence type="ECO:0000256" key="6">
    <source>
        <dbReference type="RuleBase" id="RU363126"/>
    </source>
</evidence>
<keyword evidence="4 6" id="KW-0472">Membrane</keyword>
<name>A0A0V0J4F4_SCHSO</name>
<sequence length="495" mass="56222">MTVSYSSSVATASHSALFRLLGRWKGSIYKLIWADLLIFCIFYATIALAYHLIPITSPELLELHRKISNFHAYVSLNSNYIPLSFILGFFVTLVVKRWRDQFNFLPTPDGVSLLVCSFVQSPKNVQFREDQSALNDEVATIRQTVTRYINLASVLCFQNIAPNVKEIYQSATSFVSSGFMTERELEFFGQVDPRFSPFYIPLMWSITVLKQAHANGFIAHEHYLIALIDEIRKFRRRLFALTNYERVPIPLVYTQVVNIGVYAFVIVSLISGQFAKVLPEIPVNLTVNMSAPQLQLNSSEATEPPVPILYVPIFSLLQVAVYLGWLKVAQSLLNPFGDDDEDFDLIPLMDRNLTISLWMVDLQHAMPRPQVATEITRARRISLKYAVDNLLFHQYATEGDPLLELLTSSKDLRVPETLNPHSAEDAHGGGTARSFERRESKVMEDMLNLERRASRSVVALVNRLRPRVRPESTACTPVSHPPHSCSRRESLDNEI</sequence>
<comment type="subcellular location">
    <subcellularLocation>
        <location evidence="6">Cell membrane</location>
        <topology evidence="6">Multi-pass membrane protein</topology>
    </subcellularLocation>
    <subcellularLocation>
        <location evidence="1">Membrane</location>
    </subcellularLocation>
</comment>
<keyword evidence="6" id="KW-0813">Transport</keyword>
<dbReference type="EMBL" id="GEEE01002866">
    <property type="protein sequence ID" value="JAP60359.1"/>
    <property type="molecule type" value="Transcribed_RNA"/>
</dbReference>
<protein>
    <recommendedName>
        <fullName evidence="6">Bestrophin homolog</fullName>
    </recommendedName>
</protein>
<feature type="transmembrane region" description="Helical" evidence="6">
    <location>
        <begin position="256"/>
        <end position="275"/>
    </location>
</feature>
<evidence type="ECO:0000256" key="4">
    <source>
        <dbReference type="ARBA" id="ARBA00023136"/>
    </source>
</evidence>
<feature type="region of interest" description="Disordered" evidence="7">
    <location>
        <begin position="469"/>
        <end position="495"/>
    </location>
</feature>
<keyword evidence="6" id="KW-1003">Cell membrane</keyword>
<evidence type="ECO:0000256" key="5">
    <source>
        <dbReference type="ARBA" id="ARBA00034769"/>
    </source>
</evidence>
<dbReference type="AlphaFoldDB" id="A0A0V0J4F4"/>
<dbReference type="PANTHER" id="PTHR10736">
    <property type="entry name" value="BESTROPHIN"/>
    <property type="match status" value="1"/>
</dbReference>
<keyword evidence="2 6" id="KW-0812">Transmembrane</keyword>
<proteinExistence type="inferred from homology"/>
<reference evidence="8" key="1">
    <citation type="submission" date="2016-01" db="EMBL/GenBank/DDBJ databases">
        <title>Reference transcriptome for the parasite Schistocephalus solidus: insights into the molecular evolution of parasitism.</title>
        <authorList>
            <person name="Hebert F.O."/>
            <person name="Grambauer S."/>
            <person name="Barber I."/>
            <person name="Landry C.R."/>
            <person name="Aubin-Horth N."/>
        </authorList>
    </citation>
    <scope>NUCLEOTIDE SEQUENCE</scope>
</reference>